<evidence type="ECO:0000313" key="1">
    <source>
        <dbReference type="EMBL" id="KAJ8112454.1"/>
    </source>
</evidence>
<comment type="caution">
    <text evidence="1">The sequence shown here is derived from an EMBL/GenBank/DDBJ whole genome shotgun (WGS) entry which is preliminary data.</text>
</comment>
<sequence>MLARNFSVARRHILVIFAAAALVCTIAFYVLPTVPWRKKNSRHAYITPDDIAFTESSEQLSPSARNALCYTHNVPPYLPHTSQRKVYDLFMLNTELDWLEIRLHELASQVDYFVILEAPTTFTGLPKRMYFEENKAKFHEFQDKIIHHVLEPPADGYPGHVTNATLVPGTPEYEAHAWVMERYQRNAMFTQVLPFLSSASTPHHNDVILVSDIDEIPRPTTVQLLRECHFGRMTTLRSRFYYYSFQWLHRGQEWAHPQATTYHGPNNTLLPASLRERDGSALNIPPKEEQTIWNSSWHCSSCFATLTEMLDKMKSFSHTNLNAEKFRNRERIVARVKQGKDLWDRWFQWYERVEGNHDLPAYLKEESGKGKFGYMVNRDGEGAGFTDYRSGLRWSAVVSAALLTHRESPTWLHAEPGTPTVRPRQAAQRLHRVVNVNVAKVANKPVAGRPRDGSDRRHAWLWKGRRDWRRVGG</sequence>
<name>A0ACC2IBE1_9PLEO</name>
<gene>
    <name evidence="1" type="ORF">OPT61_g5175</name>
</gene>
<proteinExistence type="predicted"/>
<accession>A0ACC2IBE1</accession>
<evidence type="ECO:0000313" key="2">
    <source>
        <dbReference type="Proteomes" id="UP001153331"/>
    </source>
</evidence>
<organism evidence="1 2">
    <name type="scientific">Boeremia exigua</name>
    <dbReference type="NCBI Taxonomy" id="749465"/>
    <lineage>
        <taxon>Eukaryota</taxon>
        <taxon>Fungi</taxon>
        <taxon>Dikarya</taxon>
        <taxon>Ascomycota</taxon>
        <taxon>Pezizomycotina</taxon>
        <taxon>Dothideomycetes</taxon>
        <taxon>Pleosporomycetidae</taxon>
        <taxon>Pleosporales</taxon>
        <taxon>Pleosporineae</taxon>
        <taxon>Didymellaceae</taxon>
        <taxon>Boeremia</taxon>
    </lineage>
</organism>
<dbReference type="EMBL" id="JAPHNI010000323">
    <property type="protein sequence ID" value="KAJ8112454.1"/>
    <property type="molecule type" value="Genomic_DNA"/>
</dbReference>
<reference evidence="1" key="1">
    <citation type="submission" date="2022-11" db="EMBL/GenBank/DDBJ databases">
        <title>Genome Sequence of Boeremia exigua.</title>
        <authorList>
            <person name="Buettner E."/>
        </authorList>
    </citation>
    <scope>NUCLEOTIDE SEQUENCE</scope>
    <source>
        <strain evidence="1">CU02</strain>
    </source>
</reference>
<keyword evidence="2" id="KW-1185">Reference proteome</keyword>
<dbReference type="Proteomes" id="UP001153331">
    <property type="component" value="Unassembled WGS sequence"/>
</dbReference>
<protein>
    <submittedName>
        <fullName evidence="1">Uncharacterized protein</fullName>
    </submittedName>
</protein>